<evidence type="ECO:0000313" key="1">
    <source>
        <dbReference type="EMBL" id="MPC81793.1"/>
    </source>
</evidence>
<dbReference type="Proteomes" id="UP000324222">
    <property type="component" value="Unassembled WGS sequence"/>
</dbReference>
<proteinExistence type="predicted"/>
<accession>A0A5B7IHM6</accession>
<comment type="caution">
    <text evidence="1">The sequence shown here is derived from an EMBL/GenBank/DDBJ whole genome shotgun (WGS) entry which is preliminary data.</text>
</comment>
<organism evidence="1 2">
    <name type="scientific">Portunus trituberculatus</name>
    <name type="common">Swimming crab</name>
    <name type="synonym">Neptunus trituberculatus</name>
    <dbReference type="NCBI Taxonomy" id="210409"/>
    <lineage>
        <taxon>Eukaryota</taxon>
        <taxon>Metazoa</taxon>
        <taxon>Ecdysozoa</taxon>
        <taxon>Arthropoda</taxon>
        <taxon>Crustacea</taxon>
        <taxon>Multicrustacea</taxon>
        <taxon>Malacostraca</taxon>
        <taxon>Eumalacostraca</taxon>
        <taxon>Eucarida</taxon>
        <taxon>Decapoda</taxon>
        <taxon>Pleocyemata</taxon>
        <taxon>Brachyura</taxon>
        <taxon>Eubrachyura</taxon>
        <taxon>Portunoidea</taxon>
        <taxon>Portunidae</taxon>
        <taxon>Portuninae</taxon>
        <taxon>Portunus</taxon>
    </lineage>
</organism>
<dbReference type="AlphaFoldDB" id="A0A5B7IHM6"/>
<name>A0A5B7IHM6_PORTR</name>
<dbReference type="EMBL" id="VSRR010058033">
    <property type="protein sequence ID" value="MPC81793.1"/>
    <property type="molecule type" value="Genomic_DNA"/>
</dbReference>
<sequence length="87" mass="9513">MIQGSTPVTNVSFRVTVSNGKMDKDISSKDSNTRYDNLLSEEVPMRTGVCCAGYRSDGSLHGPHGLFSYTLFVFAALKIKYSNCIAI</sequence>
<gene>
    <name evidence="1" type="ORF">E2C01_076427</name>
</gene>
<protein>
    <submittedName>
        <fullName evidence="1">Uncharacterized protein</fullName>
    </submittedName>
</protein>
<evidence type="ECO:0000313" key="2">
    <source>
        <dbReference type="Proteomes" id="UP000324222"/>
    </source>
</evidence>
<keyword evidence="2" id="KW-1185">Reference proteome</keyword>
<reference evidence="1 2" key="1">
    <citation type="submission" date="2019-05" db="EMBL/GenBank/DDBJ databases">
        <title>Another draft genome of Portunus trituberculatus and its Hox gene families provides insights of decapod evolution.</title>
        <authorList>
            <person name="Jeong J.-H."/>
            <person name="Song I."/>
            <person name="Kim S."/>
            <person name="Choi T."/>
            <person name="Kim D."/>
            <person name="Ryu S."/>
            <person name="Kim W."/>
        </authorList>
    </citation>
    <scope>NUCLEOTIDE SEQUENCE [LARGE SCALE GENOMIC DNA]</scope>
    <source>
        <tissue evidence="1">Muscle</tissue>
    </source>
</reference>